<dbReference type="GO" id="GO:0009705">
    <property type="term" value="C:plant-type vacuole membrane"/>
    <property type="evidence" value="ECO:0007669"/>
    <property type="project" value="TreeGrafter"/>
</dbReference>
<dbReference type="Proteomes" id="UP001162541">
    <property type="component" value="Chromosome 1"/>
</dbReference>
<dbReference type="PANTHER" id="PTHR11003">
    <property type="entry name" value="POTASSIUM CHANNEL, SUBFAMILY K"/>
    <property type="match status" value="1"/>
</dbReference>
<feature type="region of interest" description="Disordered" evidence="9">
    <location>
        <begin position="25"/>
        <end position="55"/>
    </location>
</feature>
<evidence type="ECO:0000313" key="15">
    <source>
        <dbReference type="Proteomes" id="UP001162541"/>
    </source>
</evidence>
<evidence type="ECO:0000256" key="7">
    <source>
        <dbReference type="ARBA" id="ARBA00023136"/>
    </source>
</evidence>
<dbReference type="FunFam" id="1.10.287.70:FF:000167">
    <property type="entry name" value="Two-pore potassium channel 2-like"/>
    <property type="match status" value="1"/>
</dbReference>
<keyword evidence="8" id="KW-0407">Ion channel</keyword>
<dbReference type="PROSITE" id="PS00018">
    <property type="entry name" value="EF_HAND_1"/>
    <property type="match status" value="1"/>
</dbReference>
<reference evidence="12" key="2">
    <citation type="journal article" date="2019" name="Curr. Biol.">
        <title>Chromatin organization in early land plants reveals an ancestral association between H3K27me3, transposons, and constitutive heterochromatin.</title>
        <authorList>
            <person name="Montgomery S.A."/>
            <person name="Tanizawa Y."/>
            <person name="Galik B."/>
            <person name="Wang N."/>
            <person name="Ito T."/>
            <person name="Mochizuki T."/>
            <person name="Akimcheva S."/>
            <person name="Bowman J."/>
            <person name="Cognat V."/>
            <person name="Drouard L."/>
            <person name="Ekker H."/>
            <person name="Houng S."/>
            <person name="Kohchi T."/>
            <person name="Lin S."/>
            <person name="Liu L.D."/>
            <person name="Nakamura Y."/>
            <person name="Valeeva L.R."/>
            <person name="Shakirov E.V."/>
            <person name="Shippen D.E."/>
            <person name="Wei W."/>
            <person name="Yagura M."/>
            <person name="Yamaoka S."/>
            <person name="Yamato K.T."/>
            <person name="Liu C."/>
            <person name="Berger F."/>
        </authorList>
    </citation>
    <scope>NUCLEOTIDE SEQUENCE [LARGE SCALE GENOMIC DNA]</scope>
    <source>
        <strain evidence="12">Tak-1</strain>
    </source>
</reference>
<reference evidence="13 14" key="1">
    <citation type="submission" date="2016-03" db="EMBL/GenBank/DDBJ databases">
        <title>Mechanisms controlling the formation of the plant cell surface in tip-growing cells are functionally conserved among land plants.</title>
        <authorList>
            <person name="Honkanen S."/>
            <person name="Jones V.A."/>
            <person name="Morieri G."/>
            <person name="Champion C."/>
            <person name="Hetherington A.J."/>
            <person name="Kelly S."/>
            <person name="Saint-Marcoux D."/>
            <person name="Proust H."/>
            <person name="Prescott H."/>
            <person name="Dolan L."/>
        </authorList>
    </citation>
    <scope>NUCLEOTIDE SEQUENCE [LARGE SCALE GENOMIC DNA]</scope>
    <source>
        <strain evidence="14">cv. Tak-1 and cv. Tak-2</strain>
        <tissue evidence="13">Whole gametophyte</tissue>
    </source>
</reference>
<evidence type="ECO:0000256" key="1">
    <source>
        <dbReference type="ARBA" id="ARBA00004141"/>
    </source>
</evidence>
<feature type="region of interest" description="Disordered" evidence="9">
    <location>
        <begin position="164"/>
        <end position="212"/>
    </location>
</feature>
<feature type="domain" description="Potassium channel" evidence="11">
    <location>
        <begin position="386"/>
        <end position="450"/>
    </location>
</feature>
<keyword evidence="5 10" id="KW-1133">Transmembrane helix</keyword>
<dbReference type="PANTHER" id="PTHR11003:SF282">
    <property type="entry name" value="TWO-PORE POTASSIUM CHANNEL 3"/>
    <property type="match status" value="1"/>
</dbReference>
<evidence type="ECO:0000259" key="11">
    <source>
        <dbReference type="Pfam" id="PF07885"/>
    </source>
</evidence>
<evidence type="ECO:0000313" key="14">
    <source>
        <dbReference type="Proteomes" id="UP000077202"/>
    </source>
</evidence>
<dbReference type="EMBL" id="AP019866">
    <property type="protein sequence ID" value="BBM99830.1"/>
    <property type="molecule type" value="Genomic_DNA"/>
</dbReference>
<feature type="transmembrane region" description="Helical" evidence="10">
    <location>
        <begin position="431"/>
        <end position="452"/>
    </location>
</feature>
<evidence type="ECO:0000256" key="2">
    <source>
        <dbReference type="ARBA" id="ARBA00010159"/>
    </source>
</evidence>
<evidence type="ECO:0000256" key="5">
    <source>
        <dbReference type="ARBA" id="ARBA00022989"/>
    </source>
</evidence>
<feature type="domain" description="Potassium channel" evidence="11">
    <location>
        <begin position="261"/>
        <end position="339"/>
    </location>
</feature>
<dbReference type="EMBL" id="LVLJ01004132">
    <property type="protein sequence ID" value="OAE18090.1"/>
    <property type="molecule type" value="Genomic_DNA"/>
</dbReference>
<feature type="transmembrane region" description="Helical" evidence="10">
    <location>
        <begin position="312"/>
        <end position="340"/>
    </location>
</feature>
<dbReference type="GO" id="GO:0005886">
    <property type="term" value="C:plasma membrane"/>
    <property type="evidence" value="ECO:0007669"/>
    <property type="project" value="TreeGrafter"/>
</dbReference>
<keyword evidence="14" id="KW-1185">Reference proteome</keyword>
<dbReference type="Proteomes" id="UP000077202">
    <property type="component" value="Unassembled WGS sequence"/>
</dbReference>
<feature type="transmembrane region" description="Helical" evidence="10">
    <location>
        <begin position="286"/>
        <end position="306"/>
    </location>
</feature>
<dbReference type="Pfam" id="PF07885">
    <property type="entry name" value="Ion_trans_2"/>
    <property type="match status" value="2"/>
</dbReference>
<sequence>MDEPLLGVADQSSMDHEYDHGAVSPIRIPSIRKSDHPTFNLISPRPRSSMGLSPVASSPDSLFRLFLDIGVGRRTEKFYVPPAYGSGESSRQNSSAAAAPAASSSYSSGLPSPGGTSLSSLFRIPEEATATGNERVTNLEPRDLEAAPPLGLLAEIPEWRSAESLSDSGTRAEHSAAGDLARPSVKDYYPVPDSEQTSPGPPPPSSQERRKLHKCNTAPVLSTVAVTSHNESKADPSEIFNRREPRDITAWGVVWQAAVGLLVYLFVGVLIYCWRKDEFKGVETVGVIDAIYFCIVTMCTIGYGDITPITPLAKMLSCCLVLVGFGFIDALMSGMVTFVLNRQESLLMNVVKDGHHNTAKSYVLNEQKQTLRIRLKVLLAVGTVLGSLAVGTVFLHYFERMSWIDSVYVTCISITTVGYGDFSFQTMWGRLFAAVWLLLSTLGVARAFLFLAEARVQRRHRHFARKMLRTKMSPYDVIAADIDNDGHVSVAEYVVYKLKAMKKINDRDIVDIVNQFNDLDTAGVGKITMTRLLEAESTDYKE</sequence>
<evidence type="ECO:0000256" key="3">
    <source>
        <dbReference type="ARBA" id="ARBA00022448"/>
    </source>
</evidence>
<dbReference type="AlphaFoldDB" id="A0A176VB19"/>
<dbReference type="GO" id="GO:0022841">
    <property type="term" value="F:potassium ion leak channel activity"/>
    <property type="evidence" value="ECO:0007669"/>
    <property type="project" value="TreeGrafter"/>
</dbReference>
<dbReference type="InterPro" id="IPR003280">
    <property type="entry name" value="2pore_dom_K_chnl"/>
</dbReference>
<organism evidence="13 14">
    <name type="scientific">Marchantia polymorpha subsp. ruderalis</name>
    <dbReference type="NCBI Taxonomy" id="1480154"/>
    <lineage>
        <taxon>Eukaryota</taxon>
        <taxon>Viridiplantae</taxon>
        <taxon>Streptophyta</taxon>
        <taxon>Embryophyta</taxon>
        <taxon>Marchantiophyta</taxon>
        <taxon>Marchantiopsida</taxon>
        <taxon>Marchantiidae</taxon>
        <taxon>Marchantiales</taxon>
        <taxon>Marchantiaceae</taxon>
        <taxon>Marchantia</taxon>
    </lineage>
</organism>
<dbReference type="SUPFAM" id="SSF81324">
    <property type="entry name" value="Voltage-gated potassium channels"/>
    <property type="match status" value="2"/>
</dbReference>
<dbReference type="PRINTS" id="PR01333">
    <property type="entry name" value="2POREKCHANEL"/>
</dbReference>
<reference evidence="15" key="3">
    <citation type="journal article" date="2020" name="Curr. Biol.">
        <title>Chromatin organization in early land plants reveals an ancestral association between H3K27me3, transposons, and constitutive heterochromatin.</title>
        <authorList>
            <person name="Montgomery S.A."/>
            <person name="Tanizawa Y."/>
            <person name="Galik B."/>
            <person name="Wang N."/>
            <person name="Ito T."/>
            <person name="Mochizuki T."/>
            <person name="Akimcheva S."/>
            <person name="Bowman J.L."/>
            <person name="Cognat V."/>
            <person name="Marechal-Drouard L."/>
            <person name="Ekker H."/>
            <person name="Hong S.F."/>
            <person name="Kohchi T."/>
            <person name="Lin S.S."/>
            <person name="Liu L.D."/>
            <person name="Nakamura Y."/>
            <person name="Valeeva L.R."/>
            <person name="Shakirov E.V."/>
            <person name="Shippen D.E."/>
            <person name="Wei W.L."/>
            <person name="Yagura M."/>
            <person name="Yamaoka S."/>
            <person name="Yamato K.T."/>
            <person name="Liu C."/>
            <person name="Berger F."/>
        </authorList>
    </citation>
    <scope>NUCLEOTIDE SEQUENCE [LARGE SCALE GENOMIC DNA]</scope>
    <source>
        <strain evidence="15">Tak-1</strain>
    </source>
</reference>
<gene>
    <name evidence="13" type="ORF">AXG93_2899s1190</name>
    <name evidence="12" type="ORF">Mp_1g24190</name>
</gene>
<evidence type="ECO:0000256" key="4">
    <source>
        <dbReference type="ARBA" id="ARBA00022692"/>
    </source>
</evidence>
<protein>
    <recommendedName>
        <fullName evidence="11">Potassium channel domain-containing protein</fullName>
    </recommendedName>
</protein>
<name>A0A176VB19_MARPO</name>
<evidence type="ECO:0000256" key="9">
    <source>
        <dbReference type="SAM" id="MobiDB-lite"/>
    </source>
</evidence>
<feature type="transmembrane region" description="Helical" evidence="10">
    <location>
        <begin position="253"/>
        <end position="274"/>
    </location>
</feature>
<evidence type="ECO:0000256" key="8">
    <source>
        <dbReference type="ARBA" id="ARBA00023303"/>
    </source>
</evidence>
<keyword evidence="6" id="KW-0406">Ion transport</keyword>
<comment type="subcellular location">
    <subcellularLocation>
        <location evidence="1">Membrane</location>
        <topology evidence="1">Multi-pass membrane protein</topology>
    </subcellularLocation>
</comment>
<dbReference type="InterPro" id="IPR018247">
    <property type="entry name" value="EF_Hand_1_Ca_BS"/>
</dbReference>
<evidence type="ECO:0000256" key="10">
    <source>
        <dbReference type="SAM" id="Phobius"/>
    </source>
</evidence>
<feature type="transmembrane region" description="Helical" evidence="10">
    <location>
        <begin position="377"/>
        <end position="398"/>
    </location>
</feature>
<evidence type="ECO:0000256" key="6">
    <source>
        <dbReference type="ARBA" id="ARBA00023065"/>
    </source>
</evidence>
<dbReference type="InterPro" id="IPR013099">
    <property type="entry name" value="K_chnl_dom"/>
</dbReference>
<proteinExistence type="inferred from homology"/>
<dbReference type="GO" id="GO:0030322">
    <property type="term" value="P:stabilization of membrane potential"/>
    <property type="evidence" value="ECO:0007669"/>
    <property type="project" value="TreeGrafter"/>
</dbReference>
<evidence type="ECO:0000313" key="12">
    <source>
        <dbReference type="EMBL" id="BBM99830.1"/>
    </source>
</evidence>
<keyword evidence="4 10" id="KW-0812">Transmembrane</keyword>
<accession>A0A176VB19</accession>
<dbReference type="GO" id="GO:0015271">
    <property type="term" value="F:outward rectifier potassium channel activity"/>
    <property type="evidence" value="ECO:0007669"/>
    <property type="project" value="TreeGrafter"/>
</dbReference>
<dbReference type="Gene3D" id="1.10.287.70">
    <property type="match status" value="2"/>
</dbReference>
<keyword evidence="3" id="KW-0813">Transport</keyword>
<keyword evidence="7 10" id="KW-0472">Membrane</keyword>
<comment type="similarity">
    <text evidence="2">Belongs to the two pore domain potassium channel (TC 1.A.1.7) family.</text>
</comment>
<evidence type="ECO:0000313" key="13">
    <source>
        <dbReference type="EMBL" id="OAE18090.1"/>
    </source>
</evidence>